<dbReference type="EMBL" id="JAIWYP010000002">
    <property type="protein sequence ID" value="KAH3874434.1"/>
    <property type="molecule type" value="Genomic_DNA"/>
</dbReference>
<comment type="caution">
    <text evidence="1">The sequence shown here is derived from an EMBL/GenBank/DDBJ whole genome shotgun (WGS) entry which is preliminary data.</text>
</comment>
<protein>
    <submittedName>
        <fullName evidence="1">Uncharacterized protein</fullName>
    </submittedName>
</protein>
<accession>A0A9D4MEY9</accession>
<evidence type="ECO:0000313" key="1">
    <source>
        <dbReference type="EMBL" id="KAH3874434.1"/>
    </source>
</evidence>
<dbReference type="AlphaFoldDB" id="A0A9D4MEY9"/>
<dbReference type="Proteomes" id="UP000828390">
    <property type="component" value="Unassembled WGS sequence"/>
</dbReference>
<gene>
    <name evidence="1" type="ORF">DPMN_037678</name>
</gene>
<evidence type="ECO:0000313" key="2">
    <source>
        <dbReference type="Proteomes" id="UP000828390"/>
    </source>
</evidence>
<proteinExistence type="predicted"/>
<sequence>MMLMLKSGHLVGDVINLELIDSLKKHLLYKRMLHLHYPYDIDLPLLSLDVELLHLD</sequence>
<reference evidence="1" key="1">
    <citation type="journal article" date="2019" name="bioRxiv">
        <title>The Genome of the Zebra Mussel, Dreissena polymorpha: A Resource for Invasive Species Research.</title>
        <authorList>
            <person name="McCartney M.A."/>
            <person name="Auch B."/>
            <person name="Kono T."/>
            <person name="Mallez S."/>
            <person name="Zhang Y."/>
            <person name="Obille A."/>
            <person name="Becker A."/>
            <person name="Abrahante J.E."/>
            <person name="Garbe J."/>
            <person name="Badalamenti J.P."/>
            <person name="Herman A."/>
            <person name="Mangelson H."/>
            <person name="Liachko I."/>
            <person name="Sullivan S."/>
            <person name="Sone E.D."/>
            <person name="Koren S."/>
            <person name="Silverstein K.A.T."/>
            <person name="Beckman K.B."/>
            <person name="Gohl D.M."/>
        </authorList>
    </citation>
    <scope>NUCLEOTIDE SEQUENCE</scope>
    <source>
        <strain evidence="1">Duluth1</strain>
        <tissue evidence="1">Whole animal</tissue>
    </source>
</reference>
<name>A0A9D4MEY9_DREPO</name>
<keyword evidence="2" id="KW-1185">Reference proteome</keyword>
<organism evidence="1 2">
    <name type="scientific">Dreissena polymorpha</name>
    <name type="common">Zebra mussel</name>
    <name type="synonym">Mytilus polymorpha</name>
    <dbReference type="NCBI Taxonomy" id="45954"/>
    <lineage>
        <taxon>Eukaryota</taxon>
        <taxon>Metazoa</taxon>
        <taxon>Spiralia</taxon>
        <taxon>Lophotrochozoa</taxon>
        <taxon>Mollusca</taxon>
        <taxon>Bivalvia</taxon>
        <taxon>Autobranchia</taxon>
        <taxon>Heteroconchia</taxon>
        <taxon>Euheterodonta</taxon>
        <taxon>Imparidentia</taxon>
        <taxon>Neoheterodontei</taxon>
        <taxon>Myida</taxon>
        <taxon>Dreissenoidea</taxon>
        <taxon>Dreissenidae</taxon>
        <taxon>Dreissena</taxon>
    </lineage>
</organism>
<reference evidence="1" key="2">
    <citation type="submission" date="2020-11" db="EMBL/GenBank/DDBJ databases">
        <authorList>
            <person name="McCartney M.A."/>
            <person name="Auch B."/>
            <person name="Kono T."/>
            <person name="Mallez S."/>
            <person name="Becker A."/>
            <person name="Gohl D.M."/>
            <person name="Silverstein K.A.T."/>
            <person name="Koren S."/>
            <person name="Bechman K.B."/>
            <person name="Herman A."/>
            <person name="Abrahante J.E."/>
            <person name="Garbe J."/>
        </authorList>
    </citation>
    <scope>NUCLEOTIDE SEQUENCE</scope>
    <source>
        <strain evidence="1">Duluth1</strain>
        <tissue evidence="1">Whole animal</tissue>
    </source>
</reference>